<evidence type="ECO:0000256" key="3">
    <source>
        <dbReference type="SAM" id="MobiDB-lite"/>
    </source>
</evidence>
<dbReference type="InterPro" id="IPR008030">
    <property type="entry name" value="NmrA-like"/>
</dbReference>
<dbReference type="Gene3D" id="3.90.25.10">
    <property type="entry name" value="UDP-galactose 4-epimerase, domain 1"/>
    <property type="match status" value="1"/>
</dbReference>
<evidence type="ECO:0000259" key="4">
    <source>
        <dbReference type="Pfam" id="PF05368"/>
    </source>
</evidence>
<sequence length="313" mass="33202">MAAHDGSVHSRPASTRTRWDGTVLVTGATGQQGGAVTRELLRRGRPVRALVRDPGGPAARELAARGAELVTGDLDDRASLVRAMSGAHGVFSVQTFMSPAGIGGEIRHGKAVADAAAAAGVGHVVYTSVGGADRDSGVPHFASKWTIEQHLRSTGVPTTVLRPTFFMENFAAHGPALVDGVLTVSLALPPETRVQLVSVEDIAVFAADAFDRPEQYAGQAVELAGDELAGPELAAAFGAHADLPAKYVPMEPDDLAANTHVPFSHEVALMFEWFRSAGYRADIADLRRRHPGLRTFSDWLAAVDWRLQPMSYA</sequence>
<name>A0A7W9HI11_9PSEU</name>
<dbReference type="AlphaFoldDB" id="A0A7W9HI11"/>
<dbReference type="Gene3D" id="3.40.50.720">
    <property type="entry name" value="NAD(P)-binding Rossmann-like Domain"/>
    <property type="match status" value="1"/>
</dbReference>
<evidence type="ECO:0000313" key="5">
    <source>
        <dbReference type="EMBL" id="MBB5802209.1"/>
    </source>
</evidence>
<dbReference type="CDD" id="cd05251">
    <property type="entry name" value="NmrA_like_SDR_a"/>
    <property type="match status" value="1"/>
</dbReference>
<keyword evidence="2" id="KW-0521">NADP</keyword>
<proteinExistence type="inferred from homology"/>
<dbReference type="InterPro" id="IPR036291">
    <property type="entry name" value="NAD(P)-bd_dom_sf"/>
</dbReference>
<feature type="domain" description="NmrA-like" evidence="4">
    <location>
        <begin position="21"/>
        <end position="282"/>
    </location>
</feature>
<feature type="region of interest" description="Disordered" evidence="3">
    <location>
        <begin position="1"/>
        <end position="20"/>
    </location>
</feature>
<dbReference type="PANTHER" id="PTHR42748">
    <property type="entry name" value="NITROGEN METABOLITE REPRESSION PROTEIN NMRA FAMILY MEMBER"/>
    <property type="match status" value="1"/>
</dbReference>
<reference evidence="5 6" key="1">
    <citation type="submission" date="2020-08" db="EMBL/GenBank/DDBJ databases">
        <title>Sequencing the genomes of 1000 actinobacteria strains.</title>
        <authorList>
            <person name="Klenk H.-P."/>
        </authorList>
    </citation>
    <scope>NUCLEOTIDE SEQUENCE [LARGE SCALE GENOMIC DNA]</scope>
    <source>
        <strain evidence="5 6">DSM 45486</strain>
    </source>
</reference>
<dbReference type="Pfam" id="PF05368">
    <property type="entry name" value="NmrA"/>
    <property type="match status" value="1"/>
</dbReference>
<protein>
    <submittedName>
        <fullName evidence="5">Uncharacterized protein YbjT (DUF2867 family)</fullName>
    </submittedName>
</protein>
<gene>
    <name evidence="5" type="ORF">F4560_001977</name>
</gene>
<evidence type="ECO:0000313" key="6">
    <source>
        <dbReference type="Proteomes" id="UP000552097"/>
    </source>
</evidence>
<evidence type="ECO:0000256" key="1">
    <source>
        <dbReference type="ARBA" id="ARBA00006328"/>
    </source>
</evidence>
<comment type="similarity">
    <text evidence="1">Belongs to the NmrA-type oxidoreductase family.</text>
</comment>
<organism evidence="5 6">
    <name type="scientific">Saccharothrix ecbatanensis</name>
    <dbReference type="NCBI Taxonomy" id="1105145"/>
    <lineage>
        <taxon>Bacteria</taxon>
        <taxon>Bacillati</taxon>
        <taxon>Actinomycetota</taxon>
        <taxon>Actinomycetes</taxon>
        <taxon>Pseudonocardiales</taxon>
        <taxon>Pseudonocardiaceae</taxon>
        <taxon>Saccharothrix</taxon>
    </lineage>
</organism>
<dbReference type="InterPro" id="IPR051164">
    <property type="entry name" value="NmrA-like_oxidored"/>
</dbReference>
<evidence type="ECO:0000256" key="2">
    <source>
        <dbReference type="ARBA" id="ARBA00022857"/>
    </source>
</evidence>
<dbReference type="EMBL" id="JACHMO010000001">
    <property type="protein sequence ID" value="MBB5802209.1"/>
    <property type="molecule type" value="Genomic_DNA"/>
</dbReference>
<accession>A0A7W9HI11</accession>
<dbReference type="RefSeq" id="WP_184918785.1">
    <property type="nucleotide sequence ID" value="NZ_JACHMO010000001.1"/>
</dbReference>
<keyword evidence="6" id="KW-1185">Reference proteome</keyword>
<dbReference type="SUPFAM" id="SSF51735">
    <property type="entry name" value="NAD(P)-binding Rossmann-fold domains"/>
    <property type="match status" value="1"/>
</dbReference>
<dbReference type="Proteomes" id="UP000552097">
    <property type="component" value="Unassembled WGS sequence"/>
</dbReference>
<comment type="caution">
    <text evidence="5">The sequence shown here is derived from an EMBL/GenBank/DDBJ whole genome shotgun (WGS) entry which is preliminary data.</text>
</comment>
<dbReference type="PANTHER" id="PTHR42748:SF7">
    <property type="entry name" value="NMRA LIKE REDOX SENSOR 1-RELATED"/>
    <property type="match status" value="1"/>
</dbReference>